<gene>
    <name evidence="3" type="ORF">GGQ63_004055</name>
</gene>
<feature type="signal peptide" evidence="2">
    <location>
        <begin position="1"/>
        <end position="24"/>
    </location>
</feature>
<evidence type="ECO:0000256" key="2">
    <source>
        <dbReference type="SAM" id="SignalP"/>
    </source>
</evidence>
<dbReference type="Proteomes" id="UP000523821">
    <property type="component" value="Unassembled WGS sequence"/>
</dbReference>
<protein>
    <submittedName>
        <fullName evidence="3">Putative small lipoprotein YifL</fullName>
    </submittedName>
</protein>
<feature type="region of interest" description="Disordered" evidence="1">
    <location>
        <begin position="21"/>
        <end position="62"/>
    </location>
</feature>
<comment type="caution">
    <text evidence="3">The sequence shown here is derived from an EMBL/GenBank/DDBJ whole genome shotgun (WGS) entry which is preliminary data.</text>
</comment>
<dbReference type="EMBL" id="JACHOO010000011">
    <property type="protein sequence ID" value="MBB5754958.1"/>
    <property type="molecule type" value="Genomic_DNA"/>
</dbReference>
<feature type="chain" id="PRO_5031003913" evidence="2">
    <location>
        <begin position="25"/>
        <end position="62"/>
    </location>
</feature>
<evidence type="ECO:0000256" key="1">
    <source>
        <dbReference type="SAM" id="MobiDB-lite"/>
    </source>
</evidence>
<feature type="compositionally biased region" description="Basic and acidic residues" evidence="1">
    <location>
        <begin position="38"/>
        <end position="62"/>
    </location>
</feature>
<sequence>MTDTILKTAALAALLALAGCGANGAPEPPPGSAQAEAAKADPKLDTSKPEKPKRDLFLDRLL</sequence>
<keyword evidence="3" id="KW-0449">Lipoprotein</keyword>
<dbReference type="RefSeq" id="WP_183858390.1">
    <property type="nucleotide sequence ID" value="NZ_JACHOO010000011.1"/>
</dbReference>
<keyword evidence="2" id="KW-0732">Signal</keyword>
<name>A0A7W9L3V9_9HYPH</name>
<organism evidence="3 4">
    <name type="scientific">Prosthecomicrobium pneumaticum</name>
    <dbReference type="NCBI Taxonomy" id="81895"/>
    <lineage>
        <taxon>Bacteria</taxon>
        <taxon>Pseudomonadati</taxon>
        <taxon>Pseudomonadota</taxon>
        <taxon>Alphaproteobacteria</taxon>
        <taxon>Hyphomicrobiales</taxon>
        <taxon>Kaistiaceae</taxon>
        <taxon>Prosthecomicrobium</taxon>
    </lineage>
</organism>
<evidence type="ECO:0000313" key="4">
    <source>
        <dbReference type="Proteomes" id="UP000523821"/>
    </source>
</evidence>
<keyword evidence="4" id="KW-1185">Reference proteome</keyword>
<evidence type="ECO:0000313" key="3">
    <source>
        <dbReference type="EMBL" id="MBB5754958.1"/>
    </source>
</evidence>
<dbReference type="PROSITE" id="PS51257">
    <property type="entry name" value="PROKAR_LIPOPROTEIN"/>
    <property type="match status" value="1"/>
</dbReference>
<dbReference type="AlphaFoldDB" id="A0A7W9L3V9"/>
<accession>A0A7W9L3V9</accession>
<proteinExistence type="predicted"/>
<reference evidence="3 4" key="1">
    <citation type="submission" date="2020-08" db="EMBL/GenBank/DDBJ databases">
        <title>Genomic Encyclopedia of Type Strains, Phase IV (KMG-IV): sequencing the most valuable type-strain genomes for metagenomic binning, comparative biology and taxonomic classification.</title>
        <authorList>
            <person name="Goeker M."/>
        </authorList>
    </citation>
    <scope>NUCLEOTIDE SEQUENCE [LARGE SCALE GENOMIC DNA]</scope>
    <source>
        <strain evidence="3 4">DSM 16268</strain>
    </source>
</reference>